<sequence length="61" mass="7375">MRIQRRRRHDYADLTRLTRAGRCDGDRRRRAVRDARRHRSAHAHGIAVHGHSGERRLLYRH</sequence>
<organism evidence="2">
    <name type="scientific">Mycetohabitans sp</name>
    <dbReference type="NCBI Taxonomy" id="2571162"/>
    <lineage>
        <taxon>Bacteria</taxon>
        <taxon>Pseudomonadati</taxon>
        <taxon>Pseudomonadota</taxon>
        <taxon>Betaproteobacteria</taxon>
        <taxon>Burkholderiales</taxon>
        <taxon>Burkholderiaceae</taxon>
        <taxon>Mycetohabitans</taxon>
    </lineage>
</organism>
<evidence type="ECO:0000256" key="1">
    <source>
        <dbReference type="SAM" id="MobiDB-lite"/>
    </source>
</evidence>
<protein>
    <submittedName>
        <fullName evidence="2">Uncharacterized protein</fullName>
    </submittedName>
</protein>
<proteinExistence type="predicted"/>
<name>A0A6B9HDQ6_9BURK</name>
<feature type="region of interest" description="Disordered" evidence="1">
    <location>
        <begin position="34"/>
        <end position="61"/>
    </location>
</feature>
<feature type="compositionally biased region" description="Basic and acidic residues" evidence="1">
    <location>
        <begin position="51"/>
        <end position="61"/>
    </location>
</feature>
<accession>A0A6B9HDQ6</accession>
<reference evidence="2" key="1">
    <citation type="journal article" date="2020" name="ACS Chem. Biol.">
        <title>Genome Mining and Heterologous Expression Reveal Two Distinct Families of Lasso Peptides Highly Conserved in Endofungal Bacteria.</title>
        <authorList>
            <person name="Bratovanov E.V."/>
            <person name="Ishida K."/>
            <person name="Heinze B."/>
            <person name="Pidot S.J."/>
            <person name="Stinear T.P."/>
            <person name="Hegemann J.D."/>
            <person name="Marahiel M.A."/>
            <person name="Hertweck C."/>
        </authorList>
    </citation>
    <scope>NUCLEOTIDE SEQUENCE</scope>
    <source>
        <strain evidence="2">B8</strain>
    </source>
</reference>
<dbReference type="AlphaFoldDB" id="A0A6B9HDQ6"/>
<evidence type="ECO:0000313" key="2">
    <source>
        <dbReference type="EMBL" id="QGY72938.1"/>
    </source>
</evidence>
<dbReference type="EMBL" id="MN695290">
    <property type="protein sequence ID" value="QGY72938.1"/>
    <property type="molecule type" value="Genomic_DNA"/>
</dbReference>